<protein>
    <submittedName>
        <fullName evidence="1">Uncharacterized protein</fullName>
    </submittedName>
</protein>
<keyword evidence="2" id="KW-1185">Reference proteome</keyword>
<name>A0A1L7DS31_9CAUD</name>
<gene>
    <name evidence="1" type="ORF">phiAp1_07</name>
</gene>
<evidence type="ECO:0000313" key="1">
    <source>
        <dbReference type="EMBL" id="APU03148.1"/>
    </source>
</evidence>
<proteinExistence type="predicted"/>
<sequence>MQQKNTKPRYVSQYTGAGWRVYDNEQGCYLEGAWPSAWQADQNHPET</sequence>
<dbReference type="EMBL" id="KY117485">
    <property type="protein sequence ID" value="APU03148.1"/>
    <property type="molecule type" value="Genomic_DNA"/>
</dbReference>
<dbReference type="Proteomes" id="UP000221958">
    <property type="component" value="Segment"/>
</dbReference>
<organism evidence="1 2">
    <name type="scientific">Ralstonia phage phiAp1</name>
    <dbReference type="NCBI Taxonomy" id="2783867"/>
    <lineage>
        <taxon>Viruses</taxon>
        <taxon>Duplodnaviria</taxon>
        <taxon>Heunggongvirae</taxon>
        <taxon>Uroviricota</taxon>
        <taxon>Caudoviricetes</taxon>
        <taxon>Autographivirales</taxon>
        <taxon>Autoscriptoviridae</taxon>
        <taxon>Ayakvirus</taxon>
        <taxon>Ayakvirus Ap1</taxon>
    </lineage>
</organism>
<reference evidence="2" key="1">
    <citation type="submission" date="2016-11" db="EMBL/GenBank/DDBJ databases">
        <authorList>
            <person name="Xavier A.S."/>
            <person name="Silva F.P."/>
            <person name="Vidigal P.M.P."/>
            <person name="Lima T.T.M."/>
            <person name="Souza F.O."/>
            <person name="Alfenas-Zerbini P."/>
        </authorList>
    </citation>
    <scope>NUCLEOTIDE SEQUENCE [LARGE SCALE GENOMIC DNA]</scope>
</reference>
<accession>A0A1L7DS31</accession>
<evidence type="ECO:0000313" key="2">
    <source>
        <dbReference type="Proteomes" id="UP000221958"/>
    </source>
</evidence>